<dbReference type="EMBL" id="APRL01000013">
    <property type="protein sequence ID" value="ENW92315.1"/>
    <property type="molecule type" value="Genomic_DNA"/>
</dbReference>
<dbReference type="HOGENOM" id="CLU_1709318_0_0_6"/>
<dbReference type="Proteomes" id="UP000013261">
    <property type="component" value="Unassembled WGS sequence"/>
</dbReference>
<evidence type="ECO:0000313" key="2">
    <source>
        <dbReference type="Proteomes" id="UP000013261"/>
    </source>
</evidence>
<organism evidence="1 2">
    <name type="scientific">Acinetobacter dispersus</name>
    <dbReference type="NCBI Taxonomy" id="70348"/>
    <lineage>
        <taxon>Bacteria</taxon>
        <taxon>Pseudomonadati</taxon>
        <taxon>Pseudomonadota</taxon>
        <taxon>Gammaproteobacteria</taxon>
        <taxon>Moraxellales</taxon>
        <taxon>Moraxellaceae</taxon>
        <taxon>Acinetobacter</taxon>
    </lineage>
</organism>
<proteinExistence type="predicted"/>
<accession>N9MGC7</accession>
<keyword evidence="2" id="KW-1185">Reference proteome</keyword>
<dbReference type="eggNOG" id="ENOG5033C0N">
    <property type="taxonomic scope" value="Bacteria"/>
</dbReference>
<reference evidence="1 2" key="1">
    <citation type="submission" date="2013-02" db="EMBL/GenBank/DDBJ databases">
        <title>The Genome Sequence of Acinetobacter sp. ANC 4105.</title>
        <authorList>
            <consortium name="The Broad Institute Genome Sequencing Platform"/>
            <consortium name="The Broad Institute Genome Sequencing Center for Infectious Disease"/>
            <person name="Cerqueira G."/>
            <person name="Feldgarden M."/>
            <person name="Courvalin P."/>
            <person name="Perichon B."/>
            <person name="Grillot-Courvalin C."/>
            <person name="Clermont D."/>
            <person name="Rocha E."/>
            <person name="Yoon E.-J."/>
            <person name="Nemec A."/>
            <person name="Walker B."/>
            <person name="Young S.K."/>
            <person name="Zeng Q."/>
            <person name="Gargeya S."/>
            <person name="Fitzgerald M."/>
            <person name="Haas B."/>
            <person name="Abouelleil A."/>
            <person name="Alvarado L."/>
            <person name="Arachchi H.M."/>
            <person name="Berlin A.M."/>
            <person name="Chapman S.B."/>
            <person name="Dewar J."/>
            <person name="Goldberg J."/>
            <person name="Griggs A."/>
            <person name="Gujja S."/>
            <person name="Hansen M."/>
            <person name="Howarth C."/>
            <person name="Imamovic A."/>
            <person name="Larimer J."/>
            <person name="McCowan C."/>
            <person name="Murphy C."/>
            <person name="Neiman D."/>
            <person name="Pearson M."/>
            <person name="Priest M."/>
            <person name="Roberts A."/>
            <person name="Saif S."/>
            <person name="Shea T."/>
            <person name="Sisk P."/>
            <person name="Sykes S."/>
            <person name="Wortman J."/>
            <person name="Nusbaum C."/>
            <person name="Birren B."/>
        </authorList>
    </citation>
    <scope>NUCLEOTIDE SEQUENCE [LARGE SCALE GENOMIC DNA]</scope>
    <source>
        <strain evidence="1 2">ANC 4105</strain>
    </source>
</reference>
<protein>
    <submittedName>
        <fullName evidence="1">Uncharacterized protein</fullName>
    </submittedName>
</protein>
<dbReference type="AlphaFoldDB" id="N9MGC7"/>
<name>N9MGC7_9GAMM</name>
<dbReference type="PATRIC" id="fig|1217703.3.peg.2190"/>
<sequence>MKEYLLAKELEQMAYQNDIQTLTNIAHAFRAALDQVTHGFITGAFNKFPKECGADACDLLQYYLLNVHAIKSDYRVGKVQISPQTPEIAHCYLLVNGIIVDITADQFHQEWFAKVIVCESNEYPLTPYFKYVRSKSGQTLVPLNDYLESIYRQVIKVLQAKV</sequence>
<gene>
    <name evidence="1" type="ORF">F904_02253</name>
</gene>
<comment type="caution">
    <text evidence="1">The sequence shown here is derived from an EMBL/GenBank/DDBJ whole genome shotgun (WGS) entry which is preliminary data.</text>
</comment>
<evidence type="ECO:0000313" key="1">
    <source>
        <dbReference type="EMBL" id="ENW92315.1"/>
    </source>
</evidence>